<feature type="transmembrane region" description="Helical" evidence="5">
    <location>
        <begin position="214"/>
        <end position="235"/>
    </location>
</feature>
<evidence type="ECO:0000256" key="4">
    <source>
        <dbReference type="ARBA" id="ARBA00023136"/>
    </source>
</evidence>
<accession>A0A0H5R521</accession>
<dbReference type="AlphaFoldDB" id="A0A0H5R521"/>
<evidence type="ECO:0000256" key="3">
    <source>
        <dbReference type="ARBA" id="ARBA00022989"/>
    </source>
</evidence>
<dbReference type="PANTHER" id="PTHR11132">
    <property type="entry name" value="SOLUTE CARRIER FAMILY 35"/>
    <property type="match status" value="1"/>
</dbReference>
<keyword evidence="2 5" id="KW-0812">Transmembrane</keyword>
<evidence type="ECO:0000259" key="6">
    <source>
        <dbReference type="Pfam" id="PF03151"/>
    </source>
</evidence>
<dbReference type="InterPro" id="IPR050186">
    <property type="entry name" value="TPT_transporter"/>
</dbReference>
<feature type="domain" description="Sugar phosphate transporter" evidence="6">
    <location>
        <begin position="35"/>
        <end position="324"/>
    </location>
</feature>
<organism evidence="7">
    <name type="scientific">Spongospora subterranea</name>
    <dbReference type="NCBI Taxonomy" id="70186"/>
    <lineage>
        <taxon>Eukaryota</taxon>
        <taxon>Sar</taxon>
        <taxon>Rhizaria</taxon>
        <taxon>Endomyxa</taxon>
        <taxon>Phytomyxea</taxon>
        <taxon>Plasmodiophorida</taxon>
        <taxon>Plasmodiophoridae</taxon>
        <taxon>Spongospora</taxon>
    </lineage>
</organism>
<evidence type="ECO:0000256" key="2">
    <source>
        <dbReference type="ARBA" id="ARBA00022692"/>
    </source>
</evidence>
<evidence type="ECO:0000256" key="1">
    <source>
        <dbReference type="ARBA" id="ARBA00004141"/>
    </source>
</evidence>
<dbReference type="EMBL" id="HACM01008801">
    <property type="protein sequence ID" value="CRZ09243.1"/>
    <property type="molecule type" value="Transcribed_RNA"/>
</dbReference>
<protein>
    <recommendedName>
        <fullName evidence="6">Sugar phosphate transporter domain-containing protein</fullName>
    </recommendedName>
</protein>
<dbReference type="InterPro" id="IPR004853">
    <property type="entry name" value="Sugar_P_trans_dom"/>
</dbReference>
<comment type="subcellular location">
    <subcellularLocation>
        <location evidence="1">Membrane</location>
        <topology evidence="1">Multi-pass membrane protein</topology>
    </subcellularLocation>
</comment>
<feature type="transmembrane region" description="Helical" evidence="5">
    <location>
        <begin position="155"/>
        <end position="173"/>
    </location>
</feature>
<feature type="transmembrane region" description="Helical" evidence="5">
    <location>
        <begin position="31"/>
        <end position="48"/>
    </location>
</feature>
<proteinExistence type="predicted"/>
<name>A0A0H5R521_9EUKA</name>
<dbReference type="Pfam" id="PF03151">
    <property type="entry name" value="TPT"/>
    <property type="match status" value="1"/>
</dbReference>
<feature type="transmembrane region" description="Helical" evidence="5">
    <location>
        <begin position="128"/>
        <end position="148"/>
    </location>
</feature>
<evidence type="ECO:0000256" key="5">
    <source>
        <dbReference type="SAM" id="Phobius"/>
    </source>
</evidence>
<feature type="transmembrane region" description="Helical" evidence="5">
    <location>
        <begin position="185"/>
        <end position="202"/>
    </location>
</feature>
<feature type="transmembrane region" description="Helical" evidence="5">
    <location>
        <begin position="247"/>
        <end position="269"/>
    </location>
</feature>
<dbReference type="GO" id="GO:0016020">
    <property type="term" value="C:membrane"/>
    <property type="evidence" value="ECO:0007669"/>
    <property type="project" value="UniProtKB-SubCell"/>
</dbReference>
<keyword evidence="4 5" id="KW-0472">Membrane</keyword>
<feature type="transmembrane region" description="Helical" evidence="5">
    <location>
        <begin position="99"/>
        <end position="116"/>
    </location>
</feature>
<evidence type="ECO:0000313" key="7">
    <source>
        <dbReference type="EMBL" id="CRZ09243.1"/>
    </source>
</evidence>
<feature type="transmembrane region" description="Helical" evidence="5">
    <location>
        <begin position="308"/>
        <end position="327"/>
    </location>
</feature>
<reference evidence="7" key="1">
    <citation type="submission" date="2015-04" db="EMBL/GenBank/DDBJ databases">
        <title>The genome sequence of the plant pathogenic Rhizarian Plasmodiophora brassicae reveals insights in its biotrophic life cycle and the origin of chitin synthesis.</title>
        <authorList>
            <person name="Schwelm A."/>
            <person name="Fogelqvist J."/>
            <person name="Knaust A."/>
            <person name="Julke S."/>
            <person name="Lilja T."/>
            <person name="Dhandapani V."/>
            <person name="Bonilla-Rosso G."/>
            <person name="Karlsson M."/>
            <person name="Shevchenko A."/>
            <person name="Choi S.R."/>
            <person name="Kim H.G."/>
            <person name="Park J.Y."/>
            <person name="Lim Y.P."/>
            <person name="Ludwig-Muller J."/>
            <person name="Dixelius C."/>
        </authorList>
    </citation>
    <scope>NUCLEOTIDE SEQUENCE</scope>
    <source>
        <tissue evidence="7">Potato root galls</tissue>
    </source>
</reference>
<sequence length="367" mass="40555">MSIPLKGNLTTPSAPMTQAAATALSNRRQSVIWAVSFYWIVSIALVFLNKESMNRLNAPIFITWTQLVYAVLGCYALSRVRNYHPSFNFFPEFKIRPDVALQVLPLTVTFIAMISFNNMCLQYVNVSFYQVARSLTIVFNVAFTYLLMGQSTSTRALATVAAVITGYIIGSSAELSMKELSVRGSVFGILASAFVSLYAINVKRVLPAVDNNKWTLMIYNNVIASVLMLPLIVVFNEVPVIISTPAVYTLSFWLNFVAITGIFGFLINIATYAQIQATSPLTHNISGTAKSAFQSLMALIFLREPISIEGAFGLFLVIIGSFLYGWVRDCEMSAKPVVPAKYEQLHSIVSVDDDDDCMELGETKDSK</sequence>
<keyword evidence="3 5" id="KW-1133">Transmembrane helix</keyword>
<feature type="transmembrane region" description="Helical" evidence="5">
    <location>
        <begin position="60"/>
        <end position="78"/>
    </location>
</feature>